<accession>A0A254Q7E5</accession>
<name>A0A254Q7E5_9BURK</name>
<dbReference type="Proteomes" id="UP000197528">
    <property type="component" value="Unassembled WGS sequence"/>
</dbReference>
<evidence type="ECO:0000313" key="2">
    <source>
        <dbReference type="EMBL" id="OWS70817.1"/>
    </source>
</evidence>
<gene>
    <name evidence="2" type="ORF">CBI31_00780</name>
</gene>
<evidence type="ECO:0000313" key="3">
    <source>
        <dbReference type="Proteomes" id="UP000197528"/>
    </source>
</evidence>
<reference evidence="2 3" key="1">
    <citation type="submission" date="2017-05" db="EMBL/GenBank/DDBJ databases">
        <title>Genome of Polynucleobacter sp. MWH-Feld-100.</title>
        <authorList>
            <person name="Hahn M.W."/>
        </authorList>
    </citation>
    <scope>NUCLEOTIDE SEQUENCE [LARGE SCALE GENOMIC DNA]</scope>
    <source>
        <strain evidence="2 3">MWH-Feld-100</strain>
    </source>
</reference>
<comment type="caution">
    <text evidence="2">The sequence shown here is derived from an EMBL/GenBank/DDBJ whole genome shotgun (WGS) entry which is preliminary data.</text>
</comment>
<feature type="signal peptide" evidence="1">
    <location>
        <begin position="1"/>
        <end position="25"/>
    </location>
</feature>
<dbReference type="EMBL" id="NGUP01000001">
    <property type="protein sequence ID" value="OWS70817.1"/>
    <property type="molecule type" value="Genomic_DNA"/>
</dbReference>
<sequence length="102" mass="11532">MTPLCFLKTLFFVFSTLICCSVVNAQSSKEKSITCYQVSIKEPLMLYGNPGDIFSLYDGSRWKVLAGTQYEYVPLPYKDGLLCPEVEKFIIGSKVMRVSKLN</sequence>
<keyword evidence="1" id="KW-0732">Signal</keyword>
<organism evidence="2 3">
    <name type="scientific">Polynucleobacter campilacus</name>
    <dbReference type="NCBI Taxonomy" id="1743163"/>
    <lineage>
        <taxon>Bacteria</taxon>
        <taxon>Pseudomonadati</taxon>
        <taxon>Pseudomonadota</taxon>
        <taxon>Betaproteobacteria</taxon>
        <taxon>Burkholderiales</taxon>
        <taxon>Burkholderiaceae</taxon>
        <taxon>Polynucleobacter</taxon>
    </lineage>
</organism>
<feature type="chain" id="PRO_5012671142" evidence="1">
    <location>
        <begin position="26"/>
        <end position="102"/>
    </location>
</feature>
<protein>
    <submittedName>
        <fullName evidence="2">Uncharacterized protein</fullName>
    </submittedName>
</protein>
<keyword evidence="3" id="KW-1185">Reference proteome</keyword>
<proteinExistence type="predicted"/>
<dbReference type="AlphaFoldDB" id="A0A254Q7E5"/>
<evidence type="ECO:0000256" key="1">
    <source>
        <dbReference type="SAM" id="SignalP"/>
    </source>
</evidence>